<proteinExistence type="predicted"/>
<feature type="region of interest" description="Disordered" evidence="1">
    <location>
        <begin position="1"/>
        <end position="58"/>
    </location>
</feature>
<dbReference type="AlphaFoldDB" id="A0A0E9S955"/>
<reference evidence="2" key="1">
    <citation type="submission" date="2014-11" db="EMBL/GenBank/DDBJ databases">
        <authorList>
            <person name="Amaro Gonzalez C."/>
        </authorList>
    </citation>
    <scope>NUCLEOTIDE SEQUENCE</scope>
</reference>
<organism evidence="2">
    <name type="scientific">Anguilla anguilla</name>
    <name type="common">European freshwater eel</name>
    <name type="synonym">Muraena anguilla</name>
    <dbReference type="NCBI Taxonomy" id="7936"/>
    <lineage>
        <taxon>Eukaryota</taxon>
        <taxon>Metazoa</taxon>
        <taxon>Chordata</taxon>
        <taxon>Craniata</taxon>
        <taxon>Vertebrata</taxon>
        <taxon>Euteleostomi</taxon>
        <taxon>Actinopterygii</taxon>
        <taxon>Neopterygii</taxon>
        <taxon>Teleostei</taxon>
        <taxon>Anguilliformes</taxon>
        <taxon>Anguillidae</taxon>
        <taxon>Anguilla</taxon>
    </lineage>
</organism>
<evidence type="ECO:0000256" key="1">
    <source>
        <dbReference type="SAM" id="MobiDB-lite"/>
    </source>
</evidence>
<sequence>MGHPQSRKRTRNPKRIRKPHPWLQSHSSPQSRPINQEPHLKHQGRQLHPRPHPARGRS</sequence>
<reference evidence="2" key="2">
    <citation type="journal article" date="2015" name="Fish Shellfish Immunol.">
        <title>Early steps in the European eel (Anguilla anguilla)-Vibrio vulnificus interaction in the gills: Role of the RtxA13 toxin.</title>
        <authorList>
            <person name="Callol A."/>
            <person name="Pajuelo D."/>
            <person name="Ebbesson L."/>
            <person name="Teles M."/>
            <person name="MacKenzie S."/>
            <person name="Amaro C."/>
        </authorList>
    </citation>
    <scope>NUCLEOTIDE SEQUENCE</scope>
</reference>
<feature type="compositionally biased region" description="Basic residues" evidence="1">
    <location>
        <begin position="41"/>
        <end position="58"/>
    </location>
</feature>
<feature type="compositionally biased region" description="Basic residues" evidence="1">
    <location>
        <begin position="1"/>
        <end position="20"/>
    </location>
</feature>
<protein>
    <submittedName>
        <fullName evidence="2">Uncharacterized protein</fullName>
    </submittedName>
</protein>
<evidence type="ECO:0000313" key="2">
    <source>
        <dbReference type="EMBL" id="JAH37732.1"/>
    </source>
</evidence>
<accession>A0A0E9S955</accession>
<name>A0A0E9S955_ANGAN</name>
<feature type="compositionally biased region" description="Polar residues" evidence="1">
    <location>
        <begin position="24"/>
        <end position="34"/>
    </location>
</feature>
<dbReference type="EMBL" id="GBXM01070845">
    <property type="protein sequence ID" value="JAH37732.1"/>
    <property type="molecule type" value="Transcribed_RNA"/>
</dbReference>